<proteinExistence type="predicted"/>
<evidence type="ECO:0000313" key="2">
    <source>
        <dbReference type="Proteomes" id="UP000000763"/>
    </source>
</evidence>
<reference evidence="2" key="2">
    <citation type="journal article" date="2008" name="Nucleic Acids Res.">
        <title>The rice annotation project database (RAP-DB): 2008 update.</title>
        <authorList>
            <consortium name="The rice annotation project (RAP)"/>
        </authorList>
    </citation>
    <scope>GENOME REANNOTATION</scope>
    <source>
        <strain evidence="2">cv. Nipponbare</strain>
    </source>
</reference>
<sequence>MVSPGPPGGWDFSLDDHIGDEVLSRLHSPVHFSRFFSRRPFILVVDFPRSSFRLCSSSAALALRACIGGSPGDLHVIVSYCVQRKLGFGFTPSNLSPAKIMKLSFSFGETVIQIGAKSGVNAGSSSISISKSNFKGVIDAGSSDKSKVNHIPILEPQQVDQQGNANLENADEDMGENSNNEAHEEQSHNISVVSQQYLGDWQIILVLQSHAPIVSIPGRSIVNKVQDVSGTILSLLVYPQFWKLLSIYRVWVSLRRKTKAKSSKKLKALAEESGILFSLNPLPLEFTDPPNSGDDTDAAPFDCSIQLLQQIGVDLCGLGKEEVSAEALTSQTRAGKHVDASP</sequence>
<evidence type="ECO:0000313" key="1">
    <source>
        <dbReference type="EMBL" id="AAX92985.1"/>
    </source>
</evidence>
<protein>
    <submittedName>
        <fullName evidence="1">Uncharacterized protein</fullName>
    </submittedName>
</protein>
<dbReference type="Proteomes" id="UP000000763">
    <property type="component" value="Chromosome 11"/>
</dbReference>
<accession>Q2R5M7</accession>
<name>Q2R5M7_ORYSJ</name>
<dbReference type="EMBL" id="AC128642">
    <property type="protein sequence ID" value="AAX92985.1"/>
    <property type="molecule type" value="Genomic_DNA"/>
</dbReference>
<reference evidence="2" key="1">
    <citation type="journal article" date="2005" name="Nature">
        <title>The map-based sequence of the rice genome.</title>
        <authorList>
            <consortium name="International rice genome sequencing project (IRGSP)"/>
            <person name="Matsumoto T."/>
            <person name="Wu J."/>
            <person name="Kanamori H."/>
            <person name="Katayose Y."/>
            <person name="Fujisawa M."/>
            <person name="Namiki N."/>
            <person name="Mizuno H."/>
            <person name="Yamamoto K."/>
            <person name="Antonio B.A."/>
            <person name="Baba T."/>
            <person name="Sakata K."/>
            <person name="Nagamura Y."/>
            <person name="Aoki H."/>
            <person name="Arikawa K."/>
            <person name="Arita K."/>
            <person name="Bito T."/>
            <person name="Chiden Y."/>
            <person name="Fujitsuka N."/>
            <person name="Fukunaka R."/>
            <person name="Hamada M."/>
            <person name="Harada C."/>
            <person name="Hayashi A."/>
            <person name="Hijishita S."/>
            <person name="Honda M."/>
            <person name="Hosokawa S."/>
            <person name="Ichikawa Y."/>
            <person name="Idonuma A."/>
            <person name="Iijima M."/>
            <person name="Ikeda M."/>
            <person name="Ikeno M."/>
            <person name="Ito K."/>
            <person name="Ito S."/>
            <person name="Ito T."/>
            <person name="Ito Y."/>
            <person name="Ito Y."/>
            <person name="Iwabuchi A."/>
            <person name="Kamiya K."/>
            <person name="Karasawa W."/>
            <person name="Kurita K."/>
            <person name="Katagiri S."/>
            <person name="Kikuta A."/>
            <person name="Kobayashi H."/>
            <person name="Kobayashi N."/>
            <person name="Machita K."/>
            <person name="Maehara T."/>
            <person name="Masukawa M."/>
            <person name="Mizubayashi T."/>
            <person name="Mukai Y."/>
            <person name="Nagasaki H."/>
            <person name="Nagata Y."/>
            <person name="Naito S."/>
            <person name="Nakashima M."/>
            <person name="Nakama Y."/>
            <person name="Nakamichi Y."/>
            <person name="Nakamura M."/>
            <person name="Meguro A."/>
            <person name="Negishi M."/>
            <person name="Ohta I."/>
            <person name="Ohta T."/>
            <person name="Okamoto M."/>
            <person name="Ono N."/>
            <person name="Saji S."/>
            <person name="Sakaguchi M."/>
            <person name="Sakai K."/>
            <person name="Shibata M."/>
            <person name="Shimokawa T."/>
            <person name="Song J."/>
            <person name="Takazaki Y."/>
            <person name="Terasawa K."/>
            <person name="Tsugane M."/>
            <person name="Tsuji K."/>
            <person name="Ueda S."/>
            <person name="Waki K."/>
            <person name="Yamagata H."/>
            <person name="Yamamoto M."/>
            <person name="Yamamoto S."/>
            <person name="Yamane H."/>
            <person name="Yoshiki S."/>
            <person name="Yoshihara R."/>
            <person name="Yukawa K."/>
            <person name="Zhong H."/>
            <person name="Yano M."/>
            <person name="Yuan Q."/>
            <person name="Ouyang S."/>
            <person name="Liu J."/>
            <person name="Jones K.M."/>
            <person name="Gansberger K."/>
            <person name="Moffat K."/>
            <person name="Hill J."/>
            <person name="Bera J."/>
            <person name="Fadrosh D."/>
            <person name="Jin S."/>
            <person name="Johri S."/>
            <person name="Kim M."/>
            <person name="Overton L."/>
            <person name="Reardon M."/>
            <person name="Tsitrin T."/>
            <person name="Vuong H."/>
            <person name="Weaver B."/>
            <person name="Ciecko A."/>
            <person name="Tallon L."/>
            <person name="Jackson J."/>
            <person name="Pai G."/>
            <person name="Aken S.V."/>
            <person name="Utterback T."/>
            <person name="Reidmuller S."/>
            <person name="Feldblyum T."/>
            <person name="Hsiao J."/>
            <person name="Zismann V."/>
            <person name="Iobst S."/>
            <person name="de Vazeille A.R."/>
            <person name="Buell C.R."/>
            <person name="Ying K."/>
            <person name="Li Y."/>
            <person name="Lu T."/>
            <person name="Huang Y."/>
            <person name="Zhao Q."/>
            <person name="Feng Q."/>
            <person name="Zhang L."/>
            <person name="Zhu J."/>
            <person name="Weng Q."/>
            <person name="Mu J."/>
            <person name="Lu Y."/>
            <person name="Fan D."/>
            <person name="Liu Y."/>
            <person name="Guan J."/>
            <person name="Zhang Y."/>
            <person name="Yu S."/>
            <person name="Liu X."/>
            <person name="Zhang Y."/>
            <person name="Hong G."/>
            <person name="Han B."/>
            <person name="Choisne N."/>
            <person name="Demange N."/>
            <person name="Orjeda G."/>
            <person name="Samain S."/>
            <person name="Cattolico L."/>
            <person name="Pelletier E."/>
            <person name="Couloux A."/>
            <person name="Segurens B."/>
            <person name="Wincker P."/>
            <person name="D'Hont A."/>
            <person name="Scarpelli C."/>
            <person name="Weissenbach J."/>
            <person name="Salanoubat M."/>
            <person name="Quetier F."/>
            <person name="Yu Y."/>
            <person name="Kim H.R."/>
            <person name="Rambo T."/>
            <person name="Currie J."/>
            <person name="Collura K."/>
            <person name="Luo M."/>
            <person name="Yang T."/>
            <person name="Ammiraju J.S.S."/>
            <person name="Engler F."/>
            <person name="Soderlund C."/>
            <person name="Wing R.A."/>
            <person name="Palmer L.E."/>
            <person name="de la Bastide M."/>
            <person name="Spiegel L."/>
            <person name="Nascimento L."/>
            <person name="Zutavern T."/>
            <person name="O'Shaughnessy A."/>
            <person name="Dike S."/>
            <person name="Dedhia N."/>
            <person name="Preston R."/>
            <person name="Balija V."/>
            <person name="McCombie W.R."/>
            <person name="Chow T."/>
            <person name="Chen H."/>
            <person name="Chung M."/>
            <person name="Chen C."/>
            <person name="Shaw J."/>
            <person name="Wu H."/>
            <person name="Hsiao K."/>
            <person name="Chao Y."/>
            <person name="Chu M."/>
            <person name="Cheng C."/>
            <person name="Hour A."/>
            <person name="Lee P."/>
            <person name="Lin S."/>
            <person name="Lin Y."/>
            <person name="Liou J."/>
            <person name="Liu S."/>
            <person name="Hsing Y."/>
            <person name="Raghuvanshi S."/>
            <person name="Mohanty A."/>
            <person name="Bharti A.K."/>
            <person name="Gaur A."/>
            <person name="Gupta V."/>
            <person name="Kumar D."/>
            <person name="Ravi V."/>
            <person name="Vij S."/>
            <person name="Kapur A."/>
            <person name="Khurana P."/>
            <person name="Khurana P."/>
            <person name="Khurana J.P."/>
            <person name="Tyagi A.K."/>
            <person name="Gaikwad K."/>
            <person name="Singh A."/>
            <person name="Dalal V."/>
            <person name="Srivastava S."/>
            <person name="Dixit A."/>
            <person name="Pal A.K."/>
            <person name="Ghazi I.A."/>
            <person name="Yadav M."/>
            <person name="Pandit A."/>
            <person name="Bhargava A."/>
            <person name="Sureshbabu K."/>
            <person name="Batra K."/>
            <person name="Sharma T.R."/>
            <person name="Mohapatra T."/>
            <person name="Singh N.K."/>
            <person name="Messing J."/>
            <person name="Nelson A.B."/>
            <person name="Fuks G."/>
            <person name="Kavchok S."/>
            <person name="Keizer G."/>
            <person name="Linton E."/>
            <person name="Llaca V."/>
            <person name="Song R."/>
            <person name="Tanyolac B."/>
            <person name="Young S."/>
            <person name="Ho-Il K."/>
            <person name="Hahn J.H."/>
            <person name="Sangsakoo G."/>
            <person name="Vanavichit A."/>
            <person name="de Mattos Luiz.A.T."/>
            <person name="Zimmer P.D."/>
            <person name="Malone G."/>
            <person name="Dellagostin O."/>
            <person name="de Oliveira A.C."/>
            <person name="Bevan M."/>
            <person name="Bancroft I."/>
            <person name="Minx P."/>
            <person name="Cordum H."/>
            <person name="Wilson R."/>
            <person name="Cheng Z."/>
            <person name="Jin W."/>
            <person name="Jiang J."/>
            <person name="Leong S.A."/>
            <person name="Iwama H."/>
            <person name="Gojobori T."/>
            <person name="Itoh T."/>
            <person name="Niimura Y."/>
            <person name="Fujii Y."/>
            <person name="Habara T."/>
            <person name="Sakai H."/>
            <person name="Sato Y."/>
            <person name="Wilson G."/>
            <person name="Kumar K."/>
            <person name="McCouch S."/>
            <person name="Juretic N."/>
            <person name="Hoen D."/>
            <person name="Wright S."/>
            <person name="Bruskiewich R."/>
            <person name="Bureau T."/>
            <person name="Miyao A."/>
            <person name="Hirochika H."/>
            <person name="Nishikawa T."/>
            <person name="Kadowaki K."/>
            <person name="Sugiura M."/>
            <person name="Burr B."/>
            <person name="Sasaki T."/>
        </authorList>
    </citation>
    <scope>NUCLEOTIDE SEQUENCE [LARGE SCALE GENOMIC DNA]</scope>
    <source>
        <strain evidence="2">cv. Nipponbare</strain>
    </source>
</reference>
<gene>
    <name evidence="1" type="ordered locus">LOC_Os11g24460</name>
</gene>
<organism evidence="1 2">
    <name type="scientific">Oryza sativa subsp. japonica</name>
    <name type="common">Rice</name>
    <dbReference type="NCBI Taxonomy" id="39947"/>
    <lineage>
        <taxon>Eukaryota</taxon>
        <taxon>Viridiplantae</taxon>
        <taxon>Streptophyta</taxon>
        <taxon>Embryophyta</taxon>
        <taxon>Tracheophyta</taxon>
        <taxon>Spermatophyta</taxon>
        <taxon>Magnoliopsida</taxon>
        <taxon>Liliopsida</taxon>
        <taxon>Poales</taxon>
        <taxon>Poaceae</taxon>
        <taxon>BOP clade</taxon>
        <taxon>Oryzoideae</taxon>
        <taxon>Oryzeae</taxon>
        <taxon>Oryzinae</taxon>
        <taxon>Oryza</taxon>
        <taxon>Oryza sativa</taxon>
    </lineage>
</organism>
<dbReference type="AlphaFoldDB" id="Q2R5M7"/>